<dbReference type="GO" id="GO:0008446">
    <property type="term" value="F:GDP-mannose 4,6-dehydratase activity"/>
    <property type="evidence" value="ECO:0007669"/>
    <property type="project" value="UniProtKB-EC"/>
</dbReference>
<dbReference type="InterPro" id="IPR016040">
    <property type="entry name" value="NAD(P)-bd_dom"/>
</dbReference>
<dbReference type="Proteomes" id="UP000593579">
    <property type="component" value="Unassembled WGS sequence"/>
</dbReference>
<dbReference type="EC" id="4.2.1.47" evidence="3"/>
<dbReference type="CDD" id="cd05260">
    <property type="entry name" value="GDP_MD_SDR_e"/>
    <property type="match status" value="1"/>
</dbReference>
<sequence length="293" mass="33121">MASENESSRGEAIPGRRIALITGITGQDGSYLTEFLLNNGYEVHGLIHRSSNFNTQRINHIYIDPHNAHKARMKLHYADLTDASSLRRWLDTIRPDEVYNLAAQSHVAVSFEIPDYTADVVATGALQMFGSTPPPQSEASPFHPRSPYAASKCAAHWYTVTYREAYRIFASNGILFNHESPRRGENFVTRKITRAVGRIKIGLQSKLFLGNLQASRDWGFVGDCVEAMWMMLQQEKPDDYVVATEESHTVEEFLEVAFSYVGLKWKDHAVIDKWYFRPAEGDNLKGDSSKAIF</sequence>
<dbReference type="FunFam" id="3.40.50.720:FF:000924">
    <property type="entry name" value="GDP-mannose 4,6 dehydratase"/>
    <property type="match status" value="1"/>
</dbReference>
<dbReference type="Gene3D" id="3.40.50.720">
    <property type="entry name" value="NAD(P)-binding Rossmann-like Domain"/>
    <property type="match status" value="2"/>
</dbReference>
<comment type="similarity">
    <text evidence="2">Belongs to the NAD(P)-dependent epimerase/dehydratase family. GDP-mannose 4,6-dehydratase subfamily.</text>
</comment>
<evidence type="ECO:0000256" key="4">
    <source>
        <dbReference type="ARBA" id="ARBA00023239"/>
    </source>
</evidence>
<dbReference type="InterPro" id="IPR003869">
    <property type="entry name" value="Polysac_CapD-like"/>
</dbReference>
<dbReference type="Gene3D" id="3.90.25.10">
    <property type="entry name" value="UDP-galactose 4-epimerase, domain 1"/>
    <property type="match status" value="1"/>
</dbReference>
<dbReference type="AlphaFoldDB" id="A0A7J9C4B3"/>
<comment type="caution">
    <text evidence="7">The sequence shown here is derived from an EMBL/GenBank/DDBJ whole genome shotgun (WGS) entry which is preliminary data.</text>
</comment>
<evidence type="ECO:0000313" key="7">
    <source>
        <dbReference type="EMBL" id="MBA0743289.1"/>
    </source>
</evidence>
<dbReference type="GO" id="GO:0042351">
    <property type="term" value="P:'de novo' GDP-L-fucose biosynthetic process"/>
    <property type="evidence" value="ECO:0007669"/>
    <property type="project" value="TreeGrafter"/>
</dbReference>
<dbReference type="InterPro" id="IPR036291">
    <property type="entry name" value="NAD(P)-bd_dom_sf"/>
</dbReference>
<evidence type="ECO:0000313" key="8">
    <source>
        <dbReference type="Proteomes" id="UP000593579"/>
    </source>
</evidence>
<dbReference type="EMBL" id="JABEZY010000008">
    <property type="protein sequence ID" value="MBA0743289.1"/>
    <property type="molecule type" value="Genomic_DNA"/>
</dbReference>
<dbReference type="InterPro" id="IPR006368">
    <property type="entry name" value="GDP_Man_deHydtase"/>
</dbReference>
<dbReference type="PANTHER" id="PTHR43715">
    <property type="entry name" value="GDP-MANNOSE 4,6-DEHYDRATASE"/>
    <property type="match status" value="1"/>
</dbReference>
<keyword evidence="4" id="KW-0456">Lyase</keyword>
<feature type="domain" description="Polysaccharide biosynthesis protein CapD-like" evidence="5">
    <location>
        <begin position="20"/>
        <end position="110"/>
    </location>
</feature>
<dbReference type="SUPFAM" id="SSF51735">
    <property type="entry name" value="NAD(P)-binding Rossmann-fold domains"/>
    <property type="match status" value="1"/>
</dbReference>
<feature type="domain" description="NAD(P)-binding" evidence="6">
    <location>
        <begin position="128"/>
        <end position="291"/>
    </location>
</feature>
<comment type="cofactor">
    <cofactor evidence="1">
        <name>NADP(+)</name>
        <dbReference type="ChEBI" id="CHEBI:58349"/>
    </cofactor>
</comment>
<accession>A0A7J9C4B3</accession>
<evidence type="ECO:0000259" key="5">
    <source>
        <dbReference type="Pfam" id="PF02719"/>
    </source>
</evidence>
<evidence type="ECO:0000256" key="2">
    <source>
        <dbReference type="ARBA" id="ARBA00009263"/>
    </source>
</evidence>
<name>A0A7J9C4B3_GOSGO</name>
<gene>
    <name evidence="7" type="ORF">Gogos_005992</name>
</gene>
<reference evidence="7 8" key="1">
    <citation type="journal article" date="2019" name="Genome Biol. Evol.">
        <title>Insights into the evolution of the New World diploid cottons (Gossypium, subgenus Houzingenia) based on genome sequencing.</title>
        <authorList>
            <person name="Grover C.E."/>
            <person name="Arick M.A. 2nd"/>
            <person name="Thrash A."/>
            <person name="Conover J.L."/>
            <person name="Sanders W.S."/>
            <person name="Peterson D.G."/>
            <person name="Frelichowski J.E."/>
            <person name="Scheffler J.A."/>
            <person name="Scheffler B.E."/>
            <person name="Wendel J.F."/>
        </authorList>
    </citation>
    <scope>NUCLEOTIDE SEQUENCE [LARGE SCALE GENOMIC DNA]</scope>
    <source>
        <strain evidence="7">5</strain>
        <tissue evidence="7">Leaf</tissue>
    </source>
</reference>
<dbReference type="PANTHER" id="PTHR43715:SF1">
    <property type="entry name" value="GDP-MANNOSE 4,6 DEHYDRATASE"/>
    <property type="match status" value="1"/>
</dbReference>
<proteinExistence type="inferred from homology"/>
<dbReference type="OrthoDB" id="10253554at2759"/>
<evidence type="ECO:0000256" key="1">
    <source>
        <dbReference type="ARBA" id="ARBA00001937"/>
    </source>
</evidence>
<dbReference type="Pfam" id="PF02719">
    <property type="entry name" value="Polysacc_synt_2"/>
    <property type="match status" value="1"/>
</dbReference>
<evidence type="ECO:0000256" key="3">
    <source>
        <dbReference type="ARBA" id="ARBA00011989"/>
    </source>
</evidence>
<evidence type="ECO:0000259" key="6">
    <source>
        <dbReference type="Pfam" id="PF16363"/>
    </source>
</evidence>
<dbReference type="Pfam" id="PF16363">
    <property type="entry name" value="GDP_Man_Dehyd"/>
    <property type="match status" value="1"/>
</dbReference>
<protein>
    <recommendedName>
        <fullName evidence="3">GDP-mannose 4,6-dehydratase</fullName>
        <ecNumber evidence="3">4.2.1.47</ecNumber>
    </recommendedName>
</protein>
<keyword evidence="8" id="KW-1185">Reference proteome</keyword>
<organism evidence="7 8">
    <name type="scientific">Gossypium gossypioides</name>
    <name type="common">Mexican cotton</name>
    <name type="synonym">Selera gossypioides</name>
    <dbReference type="NCBI Taxonomy" id="34282"/>
    <lineage>
        <taxon>Eukaryota</taxon>
        <taxon>Viridiplantae</taxon>
        <taxon>Streptophyta</taxon>
        <taxon>Embryophyta</taxon>
        <taxon>Tracheophyta</taxon>
        <taxon>Spermatophyta</taxon>
        <taxon>Magnoliopsida</taxon>
        <taxon>eudicotyledons</taxon>
        <taxon>Gunneridae</taxon>
        <taxon>Pentapetalae</taxon>
        <taxon>rosids</taxon>
        <taxon>malvids</taxon>
        <taxon>Malvales</taxon>
        <taxon>Malvaceae</taxon>
        <taxon>Malvoideae</taxon>
        <taxon>Gossypium</taxon>
    </lineage>
</organism>